<dbReference type="PROSITE" id="PS50067">
    <property type="entry name" value="KINESIN_MOTOR_2"/>
    <property type="match status" value="1"/>
</dbReference>
<name>A0A1D2NDQ1_ORCCI</name>
<dbReference type="InterPro" id="IPR032405">
    <property type="entry name" value="Kinesin_assoc"/>
</dbReference>
<dbReference type="FunFam" id="2.60.200.20:FF:000001">
    <property type="entry name" value="Kinesin family member 1B"/>
    <property type="match status" value="1"/>
</dbReference>
<evidence type="ECO:0000256" key="2">
    <source>
        <dbReference type="ARBA" id="ARBA00020751"/>
    </source>
</evidence>
<feature type="domain" description="PH" evidence="13">
    <location>
        <begin position="1617"/>
        <end position="1713"/>
    </location>
</feature>
<comment type="caution">
    <text evidence="15">The sequence shown here is derived from an EMBL/GenBank/DDBJ whole genome shotgun (WGS) entry which is preliminary data.</text>
</comment>
<dbReference type="CDD" id="cd22705">
    <property type="entry name" value="FHA_KIF1"/>
    <property type="match status" value="1"/>
</dbReference>
<evidence type="ECO:0000313" key="15">
    <source>
        <dbReference type="EMBL" id="ODN03379.1"/>
    </source>
</evidence>
<dbReference type="GO" id="GO:0010970">
    <property type="term" value="P:transport along microtubule"/>
    <property type="evidence" value="ECO:0007669"/>
    <property type="project" value="UniProtKB-ARBA"/>
</dbReference>
<dbReference type="Pfam" id="PF12473">
    <property type="entry name" value="DUF3694"/>
    <property type="match status" value="1"/>
</dbReference>
<dbReference type="PROSITE" id="PS00411">
    <property type="entry name" value="KINESIN_MOTOR_1"/>
    <property type="match status" value="1"/>
</dbReference>
<dbReference type="FunFam" id="3.40.850.10:FF:000004">
    <property type="entry name" value="Kinesin-like protein isoform 2"/>
    <property type="match status" value="1"/>
</dbReference>
<dbReference type="Pfam" id="PF12423">
    <property type="entry name" value="KIF1B"/>
    <property type="match status" value="1"/>
</dbReference>
<dbReference type="SMART" id="SM00129">
    <property type="entry name" value="KISc"/>
    <property type="match status" value="1"/>
</dbReference>
<evidence type="ECO:0000313" key="16">
    <source>
        <dbReference type="Proteomes" id="UP000094527"/>
    </source>
</evidence>
<dbReference type="PROSITE" id="PS50003">
    <property type="entry name" value="PH_DOMAIN"/>
    <property type="match status" value="1"/>
</dbReference>
<evidence type="ECO:0000256" key="9">
    <source>
        <dbReference type="ARBA" id="ARBA00023212"/>
    </source>
</evidence>
<dbReference type="SUPFAM" id="SSF49879">
    <property type="entry name" value="SMAD/FHA domain"/>
    <property type="match status" value="1"/>
</dbReference>
<protein>
    <recommendedName>
        <fullName evidence="2">Kinesin-like protein unc-104</fullName>
    </recommendedName>
</protein>
<dbReference type="Proteomes" id="UP000094527">
    <property type="component" value="Unassembled WGS sequence"/>
</dbReference>
<evidence type="ECO:0000256" key="8">
    <source>
        <dbReference type="ARBA" id="ARBA00023175"/>
    </source>
</evidence>
<dbReference type="SUPFAM" id="SSF50729">
    <property type="entry name" value="PH domain-like"/>
    <property type="match status" value="1"/>
</dbReference>
<keyword evidence="6 10" id="KW-0067">ATP-binding</keyword>
<dbReference type="STRING" id="48709.A0A1D2NDQ1"/>
<keyword evidence="5 10" id="KW-0547">Nucleotide-binding</keyword>
<evidence type="ECO:0000256" key="10">
    <source>
        <dbReference type="PROSITE-ProRule" id="PRU00283"/>
    </source>
</evidence>
<sequence length="1746" mass="196624">MSSVKVAVRVRPFNNRENTNDCSCIIEMEDSTTYITNPKASGKDPPKSFNFDYSYWSFTDPSDSAFSSQTKVYEDIGEEMLLHAFEGYNVCIFAYGQTGAGKSYTMMGKQEEGQEGIIPQLCKDLFKKIHEDQDGLQCSVEVSYMEIYCERVRDLLNPQNKGNLKVREHPLLGPYVEDLSKLAVTSYSDIHELMDVGNKARTVAATNMNETSSRSHAVFTIIFTQKRLDMMTNLTAEKVSKISLVDLAGSERADSTGAKGTRLKEGANINKSLTTLGKVISALAECSTKKTSTKKKGEFIPYRDSVLTWLLRESLGGNSKTAMIAAISPADINYEETLSTLRQASFLIGPMQIVCKAVVNEDANAKLIRELKEEIRRLKVLLKQEGIVVGEGGEMHEADADADVENANTTTSSEQPASNAVNRNAGHSIRRGLESTSSIAEDAVDQLHANEKLIAELNETWEDKLKRTEQIRMQREAVFAEMGVAVKEDGGTVGVFSPKKTPHLVNLNEDPFMSECLLYYIKDGVTRVGSAGSETPQDIQLYGAFIEDQHCFFENVDGVVKLVPVAGAQCYLNGTKIDEPTELISGSRVILGKNHVFRFNNPSQVAAQSRRPIQTTDKCDWDTAQIELLEQQGIDLKLEMEKRLMALEEQFRKEKEEADNAFEQQRKNYEARIDALQRQVDEQSMTMSMYSTMTSATEDSHQMMQSYMEHDYEEESYDPSNAIANWSEREYELALRAFRKWKTHRFTSLRDDLWGNAIFLKEANAISVELKKKVQFQFTLLTDTLYSPIPTEFVINSNDSDHEHDHDGTSLDTPGTVVSVEVHDMKNGATHIWSLDKLRNRLELMREMYQNFNFELSPTSPISTPSANNSNQNESSDPFYDRFPWFRIIGRSYVYLSNLLYPVSLSHERIPIVNEHGDVKGYLKVIVQVESVSGNGDAEENGSNVNNELFTANTVKQSARIGFEEYAPLLLKYQYKDNQETEDSILPKFSRLQIGQDYHFRVVVVAATGIDQEFSDVFVQFKFLHLNNETFSTEPVRNHGKGMSILYSYSQNITVTVNNAFVEYVKSQPLLFEVFGHYQQHPLHKDAKQDPLSQTGLNRNAPRRLQLQPPIPISAPVRSTRFPLPPSVATAAITHTSTALLLSPSNAIMPTSHIAKRLELLVWFEICELAPNGEYLPCTITHGDHLPCRGVFVLHQGIQRRIRITIVHETDEDVKWRDVREVLVGRIRTTPECKMEEDFGNEEQDNHVLSLGLFPGEYLECLSEDKTLFRFEGAWDSSLHNSVLLNRATPSGEHVFLTISAYLEVSAKKVVITEFFNSKKTSVKVQLESCGQPAIVTKDLCVLIQGRSGARSIKNLFLQSKCSTDANRLTGLYEMLLRRANDFSSCRSSRRFRRVLDTSTAYVRGEENLSGWRPLGDSLLFDHQWELEKIRRLEEVEKVRHALLLREGLLPTQPLSPDFIKGINGEISHLSSKEQKEVCNMAAKQGMINAQTVVLRKSTSSSDSTAPLTQHEMALILKFLSLMQGTHKDGNGAGSAMDDENSEQAYEAMSLTPSPSTEALPEQHKSSRPERPRSLILGGNMLNMGAPNMTSRTTPSSPTKELYLYVPEIEEVRISPIISRKGYLHVCDDRRGVWRKRWIVVRRPYVFLYRDEKDPVVRNVLNLANSQVIYDPDAEGPLSNLFTLAAKDKTYTFQPPNDKDVQDWLYAVNPLLAGQIRSRMSLNKSNQLSIQAAAQSPAENATGSST</sequence>
<gene>
    <name evidence="15" type="ORF">Ocin01_03294</name>
</gene>
<dbReference type="OMA" id="IKITICH"/>
<comment type="similarity">
    <text evidence="10">Belongs to the TRAFAC class myosin-kinesin ATPase superfamily. Kinesin family.</text>
</comment>
<evidence type="ECO:0000259" key="14">
    <source>
        <dbReference type="PROSITE" id="PS50067"/>
    </source>
</evidence>
<feature type="binding site" evidence="10">
    <location>
        <begin position="96"/>
        <end position="103"/>
    </location>
    <ligand>
        <name>ATP</name>
        <dbReference type="ChEBI" id="CHEBI:30616"/>
    </ligand>
</feature>
<keyword evidence="8 10" id="KW-0505">Motor protein</keyword>
<dbReference type="InterPro" id="IPR000253">
    <property type="entry name" value="FHA_dom"/>
</dbReference>
<dbReference type="Pfam" id="PF00498">
    <property type="entry name" value="FHA"/>
    <property type="match status" value="1"/>
</dbReference>
<keyword evidence="4" id="KW-0493">Microtubule</keyword>
<evidence type="ECO:0000259" key="13">
    <source>
        <dbReference type="PROSITE" id="PS50003"/>
    </source>
</evidence>
<dbReference type="InterPro" id="IPR001849">
    <property type="entry name" value="PH_domain"/>
</dbReference>
<dbReference type="Pfam" id="PF00225">
    <property type="entry name" value="Kinesin"/>
    <property type="match status" value="1"/>
</dbReference>
<keyword evidence="16" id="KW-1185">Reference proteome</keyword>
<keyword evidence="3" id="KW-0963">Cytoplasm</keyword>
<comment type="subcellular location">
    <subcellularLocation>
        <location evidence="1">Cytoplasm</location>
        <location evidence="1">Cytoskeleton</location>
    </subcellularLocation>
</comment>
<proteinExistence type="inferred from homology"/>
<keyword evidence="7 11" id="KW-0175">Coiled coil</keyword>
<dbReference type="GO" id="GO:0003777">
    <property type="term" value="F:microtubule motor activity"/>
    <property type="evidence" value="ECO:0007669"/>
    <property type="project" value="InterPro"/>
</dbReference>
<dbReference type="PANTHER" id="PTHR47117">
    <property type="entry name" value="STAR-RELATED LIPID TRANSFER PROTEIN 9"/>
    <property type="match status" value="1"/>
</dbReference>
<dbReference type="CDD" id="cd01365">
    <property type="entry name" value="KISc_KIF1A_KIF1B"/>
    <property type="match status" value="1"/>
</dbReference>
<evidence type="ECO:0000256" key="7">
    <source>
        <dbReference type="ARBA" id="ARBA00023054"/>
    </source>
</evidence>
<dbReference type="EMBL" id="LJIJ01000076">
    <property type="protein sequence ID" value="ODN03379.1"/>
    <property type="molecule type" value="Genomic_DNA"/>
</dbReference>
<dbReference type="InterPro" id="IPR022140">
    <property type="entry name" value="Kinesin-like_KIF1-typ"/>
</dbReference>
<dbReference type="InterPro" id="IPR011993">
    <property type="entry name" value="PH-like_dom_sf"/>
</dbReference>
<evidence type="ECO:0000256" key="4">
    <source>
        <dbReference type="ARBA" id="ARBA00022701"/>
    </source>
</evidence>
<dbReference type="Pfam" id="PF16183">
    <property type="entry name" value="Kinesin_assoc"/>
    <property type="match status" value="1"/>
</dbReference>
<evidence type="ECO:0000256" key="5">
    <source>
        <dbReference type="ARBA" id="ARBA00022741"/>
    </source>
</evidence>
<evidence type="ECO:0000256" key="11">
    <source>
        <dbReference type="SAM" id="Coils"/>
    </source>
</evidence>
<evidence type="ECO:0000256" key="12">
    <source>
        <dbReference type="SAM" id="MobiDB-lite"/>
    </source>
</evidence>
<dbReference type="InterPro" id="IPR001752">
    <property type="entry name" value="Kinesin_motor_dom"/>
</dbReference>
<dbReference type="Gene3D" id="3.40.850.10">
    <property type="entry name" value="Kinesin motor domain"/>
    <property type="match status" value="1"/>
</dbReference>
<dbReference type="InterPro" id="IPR008984">
    <property type="entry name" value="SMAD_FHA_dom_sf"/>
</dbReference>
<dbReference type="SUPFAM" id="SSF52540">
    <property type="entry name" value="P-loop containing nucleoside triphosphate hydrolases"/>
    <property type="match status" value="1"/>
</dbReference>
<evidence type="ECO:0000256" key="3">
    <source>
        <dbReference type="ARBA" id="ARBA00022490"/>
    </source>
</evidence>
<dbReference type="InterPro" id="IPR019821">
    <property type="entry name" value="Kinesin_motor_CS"/>
</dbReference>
<feature type="region of interest" description="Disordered" evidence="12">
    <location>
        <begin position="1530"/>
        <end position="1575"/>
    </location>
</feature>
<evidence type="ECO:0000256" key="6">
    <source>
        <dbReference type="ARBA" id="ARBA00022840"/>
    </source>
</evidence>
<keyword evidence="9" id="KW-0206">Cytoskeleton</keyword>
<feature type="region of interest" description="Disordered" evidence="12">
    <location>
        <begin position="405"/>
        <end position="425"/>
    </location>
</feature>
<dbReference type="PRINTS" id="PR00380">
    <property type="entry name" value="KINESINHEAVY"/>
</dbReference>
<feature type="domain" description="Kinesin motor" evidence="14">
    <location>
        <begin position="3"/>
        <end position="350"/>
    </location>
</feature>
<dbReference type="SMART" id="SM00233">
    <property type="entry name" value="PH"/>
    <property type="match status" value="1"/>
</dbReference>
<feature type="compositionally biased region" description="Basic and acidic residues" evidence="12">
    <location>
        <begin position="1561"/>
        <end position="1573"/>
    </location>
</feature>
<accession>A0A1D2NDQ1</accession>
<reference evidence="15 16" key="1">
    <citation type="journal article" date="2016" name="Genome Biol. Evol.">
        <title>Gene Family Evolution Reflects Adaptation to Soil Environmental Stressors in the Genome of the Collembolan Orchesella cincta.</title>
        <authorList>
            <person name="Faddeeva-Vakhrusheva A."/>
            <person name="Derks M.F."/>
            <person name="Anvar S.Y."/>
            <person name="Agamennone V."/>
            <person name="Suring W."/>
            <person name="Smit S."/>
            <person name="van Straalen N.M."/>
            <person name="Roelofs D."/>
        </authorList>
    </citation>
    <scope>NUCLEOTIDE SEQUENCE [LARGE SCALE GENOMIC DNA]</scope>
    <source>
        <tissue evidence="15">Mixed pool</tissue>
    </source>
</reference>
<dbReference type="Gene3D" id="2.30.29.30">
    <property type="entry name" value="Pleckstrin-homology domain (PH domain)/Phosphotyrosine-binding domain (PTB)"/>
    <property type="match status" value="1"/>
</dbReference>
<dbReference type="GO" id="GO:0005524">
    <property type="term" value="F:ATP binding"/>
    <property type="evidence" value="ECO:0007669"/>
    <property type="project" value="UniProtKB-UniRule"/>
</dbReference>
<dbReference type="GO" id="GO:0008017">
    <property type="term" value="F:microtubule binding"/>
    <property type="evidence" value="ECO:0007669"/>
    <property type="project" value="InterPro"/>
</dbReference>
<dbReference type="InterPro" id="IPR027417">
    <property type="entry name" value="P-loop_NTPase"/>
</dbReference>
<feature type="coiled-coil region" evidence="11">
    <location>
        <begin position="637"/>
        <end position="686"/>
    </location>
</feature>
<dbReference type="Gene3D" id="2.60.200.20">
    <property type="match status" value="1"/>
</dbReference>
<dbReference type="OrthoDB" id="3176171at2759"/>
<dbReference type="InterPro" id="IPR022164">
    <property type="entry name" value="Kinesin-like"/>
</dbReference>
<dbReference type="Pfam" id="PF00169">
    <property type="entry name" value="PH"/>
    <property type="match status" value="1"/>
</dbReference>
<organism evidence="15 16">
    <name type="scientific">Orchesella cincta</name>
    <name type="common">Springtail</name>
    <name type="synonym">Podura cincta</name>
    <dbReference type="NCBI Taxonomy" id="48709"/>
    <lineage>
        <taxon>Eukaryota</taxon>
        <taxon>Metazoa</taxon>
        <taxon>Ecdysozoa</taxon>
        <taxon>Arthropoda</taxon>
        <taxon>Hexapoda</taxon>
        <taxon>Collembola</taxon>
        <taxon>Entomobryomorpha</taxon>
        <taxon>Entomobryoidea</taxon>
        <taxon>Orchesellidae</taxon>
        <taxon>Orchesellinae</taxon>
        <taxon>Orchesella</taxon>
    </lineage>
</organism>
<feature type="compositionally biased region" description="Polar residues" evidence="12">
    <location>
        <begin position="406"/>
        <end position="422"/>
    </location>
</feature>
<evidence type="ECO:0000256" key="1">
    <source>
        <dbReference type="ARBA" id="ARBA00004245"/>
    </source>
</evidence>
<dbReference type="InterPro" id="IPR036961">
    <property type="entry name" value="Kinesin_motor_dom_sf"/>
</dbReference>
<dbReference type="Gene3D" id="6.10.250.2520">
    <property type="match status" value="1"/>
</dbReference>
<dbReference type="GO" id="GO:0005874">
    <property type="term" value="C:microtubule"/>
    <property type="evidence" value="ECO:0007669"/>
    <property type="project" value="UniProtKB-KW"/>
</dbReference>
<dbReference type="PANTHER" id="PTHR47117:SF10">
    <property type="entry name" value="KINESIN-LIKE PROTEIN KIF1B"/>
    <property type="match status" value="1"/>
</dbReference>